<dbReference type="GO" id="GO:0005886">
    <property type="term" value="C:plasma membrane"/>
    <property type="evidence" value="ECO:0007669"/>
    <property type="project" value="UniProtKB-SubCell"/>
</dbReference>
<dbReference type="EMBL" id="JAIZAY010000003">
    <property type="protein sequence ID" value="KAJ8045722.1"/>
    <property type="molecule type" value="Genomic_DNA"/>
</dbReference>
<keyword evidence="10" id="KW-0739">Sodium transport</keyword>
<evidence type="ECO:0000256" key="6">
    <source>
        <dbReference type="ARBA" id="ARBA00022989"/>
    </source>
</evidence>
<dbReference type="PANTHER" id="PTHR42985">
    <property type="entry name" value="SODIUM-COUPLED MONOCARBOXYLATE TRANSPORTER"/>
    <property type="match status" value="1"/>
</dbReference>
<keyword evidence="7" id="KW-0915">Sodium</keyword>
<keyword evidence="9 12" id="KW-0472">Membrane</keyword>
<evidence type="ECO:0000256" key="10">
    <source>
        <dbReference type="ARBA" id="ARBA00023201"/>
    </source>
</evidence>
<dbReference type="OrthoDB" id="6132759at2759"/>
<dbReference type="Proteomes" id="UP001152320">
    <property type="component" value="Chromosome 3"/>
</dbReference>
<evidence type="ECO:0000256" key="9">
    <source>
        <dbReference type="ARBA" id="ARBA00023136"/>
    </source>
</evidence>
<dbReference type="AlphaFoldDB" id="A0A9Q1CHX8"/>
<evidence type="ECO:0000256" key="12">
    <source>
        <dbReference type="SAM" id="Phobius"/>
    </source>
</evidence>
<keyword evidence="14" id="KW-1185">Reference proteome</keyword>
<name>A0A9Q1CHX8_HOLLE</name>
<gene>
    <name evidence="13" type="ORF">HOLleu_08782</name>
</gene>
<sequence>MTTTDNPLGWLDYTLMSIMLLIAAGMGLYHGLAHGGQKTTKRFFLADRNVYGLAIAMTLLASFISPVTLLGTPAEIYTYGGQYFMFTLMQFLLFPSIAIIFVPVFHGLDITTAYEYLQLRYGLPLRIVGACIFILQTCFYMAIVTFTPALAIEAGELLMEGLYSVPAISATVPNKEKQDKILHP</sequence>
<proteinExistence type="inferred from homology"/>
<feature type="transmembrane region" description="Helical" evidence="12">
    <location>
        <begin position="50"/>
        <end position="71"/>
    </location>
</feature>
<feature type="transmembrane region" description="Helical" evidence="12">
    <location>
        <begin position="127"/>
        <end position="152"/>
    </location>
</feature>
<evidence type="ECO:0000313" key="13">
    <source>
        <dbReference type="EMBL" id="KAJ8045722.1"/>
    </source>
</evidence>
<dbReference type="GO" id="GO:0006814">
    <property type="term" value="P:sodium ion transport"/>
    <property type="evidence" value="ECO:0007669"/>
    <property type="project" value="UniProtKB-KW"/>
</dbReference>
<keyword evidence="8" id="KW-0406">Ion transport</keyword>
<evidence type="ECO:0000256" key="1">
    <source>
        <dbReference type="ARBA" id="ARBA00004651"/>
    </source>
</evidence>
<evidence type="ECO:0000313" key="14">
    <source>
        <dbReference type="Proteomes" id="UP001152320"/>
    </source>
</evidence>
<keyword evidence="4" id="KW-1003">Cell membrane</keyword>
<evidence type="ECO:0000256" key="7">
    <source>
        <dbReference type="ARBA" id="ARBA00023053"/>
    </source>
</evidence>
<comment type="similarity">
    <text evidence="2 11">Belongs to the sodium:solute symporter (SSF) (TC 2.A.21) family.</text>
</comment>
<dbReference type="InterPro" id="IPR001734">
    <property type="entry name" value="Na/solute_symporter"/>
</dbReference>
<dbReference type="Pfam" id="PF00474">
    <property type="entry name" value="SSF"/>
    <property type="match status" value="1"/>
</dbReference>
<keyword evidence="6 12" id="KW-1133">Transmembrane helix</keyword>
<keyword evidence="5 12" id="KW-0812">Transmembrane</keyword>
<protein>
    <submittedName>
        <fullName evidence="13">Sodium-coupled monocarboxylate transporter 1</fullName>
    </submittedName>
</protein>
<organism evidence="13 14">
    <name type="scientific">Holothuria leucospilota</name>
    <name type="common">Black long sea cucumber</name>
    <name type="synonym">Mertensiothuria leucospilota</name>
    <dbReference type="NCBI Taxonomy" id="206669"/>
    <lineage>
        <taxon>Eukaryota</taxon>
        <taxon>Metazoa</taxon>
        <taxon>Echinodermata</taxon>
        <taxon>Eleutherozoa</taxon>
        <taxon>Echinozoa</taxon>
        <taxon>Holothuroidea</taxon>
        <taxon>Aspidochirotacea</taxon>
        <taxon>Aspidochirotida</taxon>
        <taxon>Holothuriidae</taxon>
        <taxon>Holothuria</taxon>
    </lineage>
</organism>
<evidence type="ECO:0000256" key="5">
    <source>
        <dbReference type="ARBA" id="ARBA00022692"/>
    </source>
</evidence>
<evidence type="ECO:0000256" key="2">
    <source>
        <dbReference type="ARBA" id="ARBA00006434"/>
    </source>
</evidence>
<evidence type="ECO:0000256" key="3">
    <source>
        <dbReference type="ARBA" id="ARBA00022448"/>
    </source>
</evidence>
<dbReference type="PROSITE" id="PS50283">
    <property type="entry name" value="NA_SOLUT_SYMP_3"/>
    <property type="match status" value="1"/>
</dbReference>
<evidence type="ECO:0000256" key="4">
    <source>
        <dbReference type="ARBA" id="ARBA00022475"/>
    </source>
</evidence>
<evidence type="ECO:0000256" key="8">
    <source>
        <dbReference type="ARBA" id="ARBA00023065"/>
    </source>
</evidence>
<accession>A0A9Q1CHX8</accession>
<dbReference type="Gene3D" id="1.20.1730.10">
    <property type="entry name" value="Sodium/glucose cotransporter"/>
    <property type="match status" value="1"/>
</dbReference>
<reference evidence="13" key="1">
    <citation type="submission" date="2021-10" db="EMBL/GenBank/DDBJ databases">
        <title>Tropical sea cucumber genome reveals ecological adaptation and Cuvierian tubules defense mechanism.</title>
        <authorList>
            <person name="Chen T."/>
        </authorList>
    </citation>
    <scope>NUCLEOTIDE SEQUENCE</scope>
    <source>
        <strain evidence="13">Nanhai2018</strain>
        <tissue evidence="13">Muscle</tissue>
    </source>
</reference>
<comment type="subcellular location">
    <subcellularLocation>
        <location evidence="1">Cell membrane</location>
        <topology evidence="1">Multi-pass membrane protein</topology>
    </subcellularLocation>
</comment>
<dbReference type="InterPro" id="IPR038377">
    <property type="entry name" value="Na/Glc_symporter_sf"/>
</dbReference>
<dbReference type="InterPro" id="IPR051163">
    <property type="entry name" value="Sodium:Solute_Symporter_SSF"/>
</dbReference>
<comment type="caution">
    <text evidence="13">The sequence shown here is derived from an EMBL/GenBank/DDBJ whole genome shotgun (WGS) entry which is preliminary data.</text>
</comment>
<keyword evidence="3" id="KW-0813">Transport</keyword>
<dbReference type="GO" id="GO:0015293">
    <property type="term" value="F:symporter activity"/>
    <property type="evidence" value="ECO:0007669"/>
    <property type="project" value="TreeGrafter"/>
</dbReference>
<feature type="transmembrane region" description="Helical" evidence="12">
    <location>
        <begin position="13"/>
        <end position="29"/>
    </location>
</feature>
<dbReference type="PANTHER" id="PTHR42985:SF28">
    <property type="entry name" value="SODIUM-DEPENDENT MULTIVITAMIN TRANSPORTER"/>
    <property type="match status" value="1"/>
</dbReference>
<evidence type="ECO:0000256" key="11">
    <source>
        <dbReference type="RuleBase" id="RU362091"/>
    </source>
</evidence>
<feature type="transmembrane region" description="Helical" evidence="12">
    <location>
        <begin position="83"/>
        <end position="106"/>
    </location>
</feature>